<dbReference type="CDD" id="cd09608">
    <property type="entry name" value="M3B_PepF"/>
    <property type="match status" value="1"/>
</dbReference>
<dbReference type="Gene3D" id="1.10.1370.20">
    <property type="entry name" value="Oligoendopeptidase f, C-terminal domain"/>
    <property type="match status" value="1"/>
</dbReference>
<evidence type="ECO:0000256" key="6">
    <source>
        <dbReference type="ARBA" id="ARBA00023049"/>
    </source>
</evidence>
<dbReference type="InterPro" id="IPR004438">
    <property type="entry name" value="Peptidase_M3B"/>
</dbReference>
<sequence>MAKQRNEIEEKYTWDLTTIFPTDEAFEAELAQVSEEVKKAASLAGHLLDSADSLLTTTEIQLDLMRRIEKLYSYAHMKNDQDTRVAKYQEYQAKGMTLYSEFGQSFAFYEPEFMAITEEQYQAFLAEQPGLQLYQHYFDKLLKKKAHILTQREEELLAGVGEIFGAAGETFAILDNADIVFPMVHDEDGNEVQLSHGNYITLVESKNREVRKEAYEALYSVYEQYQHTYAKTLQTNVKVHNYNAKVRKFSSAREAALSADFIPESVYDSLVSAVNKHLPLLQRYIALRAKILGISDLKMYDMYTPLSETDYKFTYEEALAKSEEVLAILGEDYLSRVKTAFSERWIDVHENQGKRSGAYSGGSYDTNAFMLLNWQDTLDNLFTLVHETGHSMHSSYTRETQPYVYGDYSIFLAEIASTTNENILTEKLLEEVEDDATRFAILNHFLDGFRGTVFRQTQFAEFEHAIHKADQEGQVLTSEFLNDLYADLNEKYYGLKKEGNPQIQYEWARIPHFYYDYYVFQYSTGFAAASALAEKIVYGSQEDKDKYLDYLKAGNSDYPLNVIKKAGVDMEKEDYLNAAFAVFERRLDEFEALVEKLGLA</sequence>
<keyword evidence="5" id="KW-0862">Zinc</keyword>
<dbReference type="NCBIfam" id="TIGR00181">
    <property type="entry name" value="pepF"/>
    <property type="match status" value="1"/>
</dbReference>
<dbReference type="Gene3D" id="1.20.140.70">
    <property type="entry name" value="Oligopeptidase f, N-terminal domain"/>
    <property type="match status" value="1"/>
</dbReference>
<dbReference type="Gene3D" id="1.10.287.830">
    <property type="entry name" value="putative peptidase helix hairpin domain like"/>
    <property type="match status" value="1"/>
</dbReference>
<dbReference type="InterPro" id="IPR042088">
    <property type="entry name" value="OligoPept_F_C"/>
</dbReference>
<dbReference type="InterPro" id="IPR013647">
    <property type="entry name" value="OligopepF_N_dom"/>
</dbReference>
<evidence type="ECO:0000256" key="4">
    <source>
        <dbReference type="ARBA" id="ARBA00022801"/>
    </source>
</evidence>
<dbReference type="InterPro" id="IPR001567">
    <property type="entry name" value="Pept_M3A_M3B_dom"/>
</dbReference>
<name>A0A3R9KK60_STRCR</name>
<gene>
    <name evidence="9" type="primary">pepF1_1</name>
    <name evidence="9" type="ORF">D8798_03895</name>
</gene>
<evidence type="ECO:0000259" key="8">
    <source>
        <dbReference type="Pfam" id="PF08439"/>
    </source>
</evidence>
<feature type="domain" description="Peptidase M3A/M3B catalytic" evidence="7">
    <location>
        <begin position="202"/>
        <end position="581"/>
    </location>
</feature>
<keyword evidence="2" id="KW-0645">Protease</keyword>
<evidence type="ECO:0000256" key="5">
    <source>
        <dbReference type="ARBA" id="ARBA00022833"/>
    </source>
</evidence>
<keyword evidence="4 9" id="KW-0378">Hydrolase</keyword>
<evidence type="ECO:0000256" key="3">
    <source>
        <dbReference type="ARBA" id="ARBA00022723"/>
    </source>
</evidence>
<comment type="cofactor">
    <cofactor evidence="1">
        <name>Zn(2+)</name>
        <dbReference type="ChEBI" id="CHEBI:29105"/>
    </cofactor>
</comment>
<feature type="domain" description="Oligopeptidase F N-terminal" evidence="8">
    <location>
        <begin position="112"/>
        <end position="181"/>
    </location>
</feature>
<proteinExistence type="predicted"/>
<evidence type="ECO:0000256" key="1">
    <source>
        <dbReference type="ARBA" id="ARBA00001947"/>
    </source>
</evidence>
<dbReference type="GO" id="GO:0004222">
    <property type="term" value="F:metalloendopeptidase activity"/>
    <property type="evidence" value="ECO:0007669"/>
    <property type="project" value="InterPro"/>
</dbReference>
<keyword evidence="6" id="KW-0482">Metalloprotease</keyword>
<dbReference type="Pfam" id="PF08439">
    <property type="entry name" value="Peptidase_M3_N"/>
    <property type="match status" value="1"/>
</dbReference>
<dbReference type="EMBL" id="RJPM01000002">
    <property type="protein sequence ID" value="RSJ76966.1"/>
    <property type="molecule type" value="Genomic_DNA"/>
</dbReference>
<dbReference type="PANTHER" id="PTHR11804">
    <property type="entry name" value="PROTEASE M3 THIMET OLIGOPEPTIDASE-RELATED"/>
    <property type="match status" value="1"/>
</dbReference>
<comment type="caution">
    <text evidence="9">The sequence shown here is derived from an EMBL/GenBank/DDBJ whole genome shotgun (WGS) entry which is preliminary data.</text>
</comment>
<keyword evidence="3" id="KW-0479">Metal-binding</keyword>
<accession>A0A3R9KK60</accession>
<dbReference type="PANTHER" id="PTHR11804:SF84">
    <property type="entry name" value="SACCHAROLYSIN"/>
    <property type="match status" value="1"/>
</dbReference>
<evidence type="ECO:0000256" key="2">
    <source>
        <dbReference type="ARBA" id="ARBA00022670"/>
    </source>
</evidence>
<dbReference type="SUPFAM" id="SSF55486">
    <property type="entry name" value="Metalloproteases ('zincins'), catalytic domain"/>
    <property type="match status" value="1"/>
</dbReference>
<reference evidence="9 10" key="1">
    <citation type="submission" date="2018-11" db="EMBL/GenBank/DDBJ databases">
        <title>Species Designations Belie Phenotypic and Genotypic Heterogeneity in Oral Streptococci.</title>
        <authorList>
            <person name="Velsko I."/>
        </authorList>
    </citation>
    <scope>NUCLEOTIDE SEQUENCE [LARGE SCALE GENOMIC DNA]</scope>
    <source>
        <strain evidence="9 10">BCA6</strain>
    </source>
</reference>
<protein>
    <submittedName>
        <fullName evidence="9">Oligoendopeptidase F, plasmid</fullName>
        <ecNumber evidence="9">3.4.24.-</ecNumber>
    </submittedName>
</protein>
<dbReference type="Pfam" id="PF01432">
    <property type="entry name" value="Peptidase_M3"/>
    <property type="match status" value="1"/>
</dbReference>
<dbReference type="EC" id="3.4.24.-" evidence="9"/>
<evidence type="ECO:0000313" key="9">
    <source>
        <dbReference type="EMBL" id="RSJ76966.1"/>
    </source>
</evidence>
<dbReference type="GO" id="GO:0006508">
    <property type="term" value="P:proteolysis"/>
    <property type="evidence" value="ECO:0007669"/>
    <property type="project" value="UniProtKB-KW"/>
</dbReference>
<dbReference type="GO" id="GO:0006518">
    <property type="term" value="P:peptide metabolic process"/>
    <property type="evidence" value="ECO:0007669"/>
    <property type="project" value="TreeGrafter"/>
</dbReference>
<dbReference type="AlphaFoldDB" id="A0A3R9KK60"/>
<evidence type="ECO:0000313" key="10">
    <source>
        <dbReference type="Proteomes" id="UP000272213"/>
    </source>
</evidence>
<dbReference type="GO" id="GO:0046872">
    <property type="term" value="F:metal ion binding"/>
    <property type="evidence" value="ECO:0007669"/>
    <property type="project" value="UniProtKB-KW"/>
</dbReference>
<evidence type="ECO:0000259" key="7">
    <source>
        <dbReference type="Pfam" id="PF01432"/>
    </source>
</evidence>
<organism evidence="9 10">
    <name type="scientific">Streptococcus cristatus</name>
    <dbReference type="NCBI Taxonomy" id="45634"/>
    <lineage>
        <taxon>Bacteria</taxon>
        <taxon>Bacillati</taxon>
        <taxon>Bacillota</taxon>
        <taxon>Bacilli</taxon>
        <taxon>Lactobacillales</taxon>
        <taxon>Streptococcaceae</taxon>
        <taxon>Streptococcus</taxon>
    </lineage>
</organism>
<dbReference type="Proteomes" id="UP000272213">
    <property type="component" value="Unassembled WGS sequence"/>
</dbReference>
<dbReference type="InterPro" id="IPR045090">
    <property type="entry name" value="Pept_M3A_M3B"/>
</dbReference>
<dbReference type="RefSeq" id="WP_125382447.1">
    <property type="nucleotide sequence ID" value="NZ_RJPM01000002.1"/>
</dbReference>